<dbReference type="SMART" id="SM00507">
    <property type="entry name" value="HNHc"/>
    <property type="match status" value="1"/>
</dbReference>
<protein>
    <recommendedName>
        <fullName evidence="1">HNH nuclease domain-containing protein</fullName>
    </recommendedName>
</protein>
<dbReference type="InterPro" id="IPR003615">
    <property type="entry name" value="HNH_nuc"/>
</dbReference>
<evidence type="ECO:0000313" key="3">
    <source>
        <dbReference type="Proteomes" id="UP000812031"/>
    </source>
</evidence>
<name>A0ABS6XYV3_9FLAO</name>
<proteinExistence type="predicted"/>
<organism evidence="2 3">
    <name type="scientific">Flavobacterium taihuense</name>
    <dbReference type="NCBI Taxonomy" id="2857508"/>
    <lineage>
        <taxon>Bacteria</taxon>
        <taxon>Pseudomonadati</taxon>
        <taxon>Bacteroidota</taxon>
        <taxon>Flavobacteriia</taxon>
        <taxon>Flavobacteriales</taxon>
        <taxon>Flavobacteriaceae</taxon>
        <taxon>Flavobacterium</taxon>
    </lineage>
</organism>
<accession>A0ABS6XYV3</accession>
<sequence>MINIDIKSVYNYTNAEKNQLKRLRSKYGRKYQKLFGSSKKRVWYDGEQCSLRIKHNVVKSLLASSKFKCVYCGKRLIRSGKPVDHFLPNSIYPNQSFHPLNLLPSCDFCNSTLKKAFDPLVVYSKKYSKNIFSIVHPIIEDVDQHIFYTNNDRTILDIKRCTIEGLTSIEIFRLHTFEMQMQRINQHIIDTINPLTNDELIRLVNECATYQINQ</sequence>
<comment type="caution">
    <text evidence="2">The sequence shown here is derived from an EMBL/GenBank/DDBJ whole genome shotgun (WGS) entry which is preliminary data.</text>
</comment>
<dbReference type="Proteomes" id="UP000812031">
    <property type="component" value="Unassembled WGS sequence"/>
</dbReference>
<reference evidence="2 3" key="1">
    <citation type="submission" date="2021-07" db="EMBL/GenBank/DDBJ databases">
        <title>Flavobacterium sp. nov. isolated from sediment on the Taihu Lake.</title>
        <authorList>
            <person name="Qu J.-H."/>
        </authorList>
    </citation>
    <scope>NUCLEOTIDE SEQUENCE [LARGE SCALE GENOMIC DNA]</scope>
    <source>
        <strain evidence="2 3">NAS39</strain>
    </source>
</reference>
<evidence type="ECO:0000259" key="1">
    <source>
        <dbReference type="SMART" id="SM00507"/>
    </source>
</evidence>
<gene>
    <name evidence="2" type="ORF">KZH69_11215</name>
</gene>
<keyword evidence="3" id="KW-1185">Reference proteome</keyword>
<feature type="domain" description="HNH nuclease" evidence="1">
    <location>
        <begin position="57"/>
        <end position="111"/>
    </location>
</feature>
<dbReference type="EMBL" id="JAHWYN010000008">
    <property type="protein sequence ID" value="MBW4361054.1"/>
    <property type="molecule type" value="Genomic_DNA"/>
</dbReference>
<dbReference type="RefSeq" id="WP_219317532.1">
    <property type="nucleotide sequence ID" value="NZ_JAHWYN010000008.1"/>
</dbReference>
<evidence type="ECO:0000313" key="2">
    <source>
        <dbReference type="EMBL" id="MBW4361054.1"/>
    </source>
</evidence>
<dbReference type="CDD" id="cd00085">
    <property type="entry name" value="HNHc"/>
    <property type="match status" value="1"/>
</dbReference>